<keyword evidence="4" id="KW-1003">Cell membrane</keyword>
<dbReference type="PANTHER" id="PTHR30294:SF29">
    <property type="entry name" value="MULTIDRUG ABC TRANSPORTER PERMEASE YBHS-RELATED"/>
    <property type="match status" value="1"/>
</dbReference>
<dbReference type="InterPro" id="IPR013525">
    <property type="entry name" value="ABC2_TM"/>
</dbReference>
<feature type="transmembrane region" description="Helical" evidence="8">
    <location>
        <begin position="180"/>
        <end position="204"/>
    </location>
</feature>
<evidence type="ECO:0000256" key="1">
    <source>
        <dbReference type="ARBA" id="ARBA00004651"/>
    </source>
</evidence>
<keyword evidence="11" id="KW-1185">Reference proteome</keyword>
<evidence type="ECO:0000256" key="3">
    <source>
        <dbReference type="ARBA" id="ARBA00022448"/>
    </source>
</evidence>
<evidence type="ECO:0000313" key="10">
    <source>
        <dbReference type="EMBL" id="MBR0665144.1"/>
    </source>
</evidence>
<feature type="domain" description="ABC transmembrane type-2" evidence="9">
    <location>
        <begin position="134"/>
        <end position="374"/>
    </location>
</feature>
<name>A0ABS5EXW9_9PROT</name>
<protein>
    <submittedName>
        <fullName evidence="10">ABC transporter permease</fullName>
    </submittedName>
</protein>
<accession>A0ABS5EXW9</accession>
<dbReference type="Proteomes" id="UP001196870">
    <property type="component" value="Unassembled WGS sequence"/>
</dbReference>
<feature type="transmembrane region" description="Helical" evidence="8">
    <location>
        <begin position="348"/>
        <end position="368"/>
    </location>
</feature>
<evidence type="ECO:0000256" key="4">
    <source>
        <dbReference type="ARBA" id="ARBA00022475"/>
    </source>
</evidence>
<dbReference type="EMBL" id="JAAGBB010000013">
    <property type="protein sequence ID" value="MBR0665144.1"/>
    <property type="molecule type" value="Genomic_DNA"/>
</dbReference>
<keyword evidence="6 8" id="KW-1133">Transmembrane helix</keyword>
<reference evidence="11" key="1">
    <citation type="journal article" date="2021" name="Syst. Appl. Microbiol.">
        <title>Roseomonas hellenica sp. nov., isolated from roots of wild-growing Alkanna tinctoria.</title>
        <authorList>
            <person name="Rat A."/>
            <person name="Naranjo H.D."/>
            <person name="Lebbe L."/>
            <person name="Cnockaert M."/>
            <person name="Krigas N."/>
            <person name="Grigoriadou K."/>
            <person name="Maloupa E."/>
            <person name="Willems A."/>
        </authorList>
    </citation>
    <scope>NUCLEOTIDE SEQUENCE [LARGE SCALE GENOMIC DNA]</scope>
    <source>
        <strain evidence="11">LMG 31523</strain>
    </source>
</reference>
<feature type="transmembrane region" description="Helical" evidence="8">
    <location>
        <begin position="28"/>
        <end position="46"/>
    </location>
</feature>
<evidence type="ECO:0000313" key="11">
    <source>
        <dbReference type="Proteomes" id="UP001196870"/>
    </source>
</evidence>
<feature type="transmembrane region" description="Helical" evidence="8">
    <location>
        <begin position="290"/>
        <end position="311"/>
    </location>
</feature>
<evidence type="ECO:0000256" key="6">
    <source>
        <dbReference type="ARBA" id="ARBA00022989"/>
    </source>
</evidence>
<organism evidence="10 11">
    <name type="scientific">Plastoroseomonas hellenica</name>
    <dbReference type="NCBI Taxonomy" id="2687306"/>
    <lineage>
        <taxon>Bacteria</taxon>
        <taxon>Pseudomonadati</taxon>
        <taxon>Pseudomonadota</taxon>
        <taxon>Alphaproteobacteria</taxon>
        <taxon>Acetobacterales</taxon>
        <taxon>Acetobacteraceae</taxon>
        <taxon>Plastoroseomonas</taxon>
    </lineage>
</organism>
<keyword evidence="3" id="KW-0813">Transport</keyword>
<evidence type="ECO:0000259" key="9">
    <source>
        <dbReference type="PROSITE" id="PS51012"/>
    </source>
</evidence>
<evidence type="ECO:0000256" key="2">
    <source>
        <dbReference type="ARBA" id="ARBA00007783"/>
    </source>
</evidence>
<proteinExistence type="inferred from homology"/>
<keyword evidence="5 8" id="KW-0812">Transmembrane</keyword>
<dbReference type="PROSITE" id="PS51012">
    <property type="entry name" value="ABC_TM2"/>
    <property type="match status" value="1"/>
</dbReference>
<feature type="transmembrane region" description="Helical" evidence="8">
    <location>
        <begin position="261"/>
        <end position="284"/>
    </location>
</feature>
<evidence type="ECO:0000256" key="8">
    <source>
        <dbReference type="SAM" id="Phobius"/>
    </source>
</evidence>
<dbReference type="InterPro" id="IPR047817">
    <property type="entry name" value="ABC2_TM_bact-type"/>
</dbReference>
<evidence type="ECO:0000256" key="5">
    <source>
        <dbReference type="ARBA" id="ARBA00022692"/>
    </source>
</evidence>
<dbReference type="RefSeq" id="WP_211852816.1">
    <property type="nucleotide sequence ID" value="NZ_JAAGBB010000013.1"/>
</dbReference>
<comment type="subcellular location">
    <subcellularLocation>
        <location evidence="1">Cell membrane</location>
        <topology evidence="1">Multi-pass membrane protein</topology>
    </subcellularLocation>
</comment>
<dbReference type="Pfam" id="PF12698">
    <property type="entry name" value="ABC2_membrane_3"/>
    <property type="match status" value="1"/>
</dbReference>
<gene>
    <name evidence="10" type="ORF">GXW71_12335</name>
</gene>
<keyword evidence="7 8" id="KW-0472">Membrane</keyword>
<comment type="similarity">
    <text evidence="2">Belongs to the ABC-2 integral membrane protein family.</text>
</comment>
<sequence>MSQAFSAQRFRAMLVKETLQILRDPSTLLIAFVLPLILLFLFGYGVSLDTTRIRVGLALQDMSAPAQSLATAYERSRWFEVTGRRDVEGLKPELVAGRIRGIIVIPADFGRRLAGTGEPAAIQVITDGSLPNTAGFVAAYAEGVRASWAAGQAEERGARPQPPITLLQRFWFNPELASRFFLIPGSIAIVMTMVGTLLTALVVAREWERGTMEAIMATPIGMAEFLATKVIPYFILGLGSMTLCTLVAIFAFGVPFRGSPLALLAIATAFLMPALGQGLLISAATKNQFVASQVALLSAFLPAMLLSGFLFEIASMPKIIQAITYLVPARYVIPPLQTVFVVGDLWDLFLRNIAVMLGFGALFFLLAIRATRRRIA</sequence>
<dbReference type="InterPro" id="IPR051449">
    <property type="entry name" value="ABC-2_transporter_component"/>
</dbReference>
<evidence type="ECO:0000256" key="7">
    <source>
        <dbReference type="ARBA" id="ARBA00023136"/>
    </source>
</evidence>
<feature type="transmembrane region" description="Helical" evidence="8">
    <location>
        <begin position="231"/>
        <end position="254"/>
    </location>
</feature>
<comment type="caution">
    <text evidence="10">The sequence shown here is derived from an EMBL/GenBank/DDBJ whole genome shotgun (WGS) entry which is preliminary data.</text>
</comment>
<dbReference type="Gene3D" id="3.40.1710.10">
    <property type="entry name" value="abc type-2 transporter like domain"/>
    <property type="match status" value="1"/>
</dbReference>
<dbReference type="PANTHER" id="PTHR30294">
    <property type="entry name" value="MEMBRANE COMPONENT OF ABC TRANSPORTER YHHJ-RELATED"/>
    <property type="match status" value="1"/>
</dbReference>